<evidence type="ECO:0000313" key="2">
    <source>
        <dbReference type="RefSeq" id="XP_016694564.1"/>
    </source>
</evidence>
<gene>
    <name evidence="2" type="primary">LOC107911194</name>
</gene>
<dbReference type="Proteomes" id="UP000818029">
    <property type="component" value="Chromosome D11"/>
</dbReference>
<reference evidence="1" key="1">
    <citation type="journal article" date="2020" name="Nat. Genet.">
        <title>Genomic diversifications of five Gossypium allopolyploid species and their impact on cotton improvement.</title>
        <authorList>
            <person name="Chen Z.J."/>
            <person name="Sreedasyam A."/>
            <person name="Ando A."/>
            <person name="Song Q."/>
            <person name="De Santiago L.M."/>
            <person name="Hulse-Kemp A.M."/>
            <person name="Ding M."/>
            <person name="Ye W."/>
            <person name="Kirkbride R.C."/>
            <person name="Jenkins J."/>
            <person name="Plott C."/>
            <person name="Lovell J."/>
            <person name="Lin Y.M."/>
            <person name="Vaughn R."/>
            <person name="Liu B."/>
            <person name="Simpson S."/>
            <person name="Scheffler B.E."/>
            <person name="Wen L."/>
            <person name="Saski C.A."/>
            <person name="Grover C.E."/>
            <person name="Hu G."/>
            <person name="Conover J.L."/>
            <person name="Carlson J.W."/>
            <person name="Shu S."/>
            <person name="Boston L.B."/>
            <person name="Williams M."/>
            <person name="Peterson D.G."/>
            <person name="McGee K."/>
            <person name="Jones D.C."/>
            <person name="Wendel J.F."/>
            <person name="Stelly D.M."/>
            <person name="Grimwood J."/>
            <person name="Schmutz J."/>
        </authorList>
    </citation>
    <scope>NUCLEOTIDE SEQUENCE [LARGE SCALE GENOMIC DNA]</scope>
    <source>
        <strain evidence="1">cv. TM-1</strain>
    </source>
</reference>
<dbReference type="GeneID" id="107911194"/>
<dbReference type="OrthoDB" id="994161at2759"/>
<dbReference type="PANTHER" id="PTHR47592:SF27">
    <property type="entry name" value="OS08G0421700 PROTEIN"/>
    <property type="match status" value="1"/>
</dbReference>
<evidence type="ECO:0000313" key="1">
    <source>
        <dbReference type="Proteomes" id="UP000818029"/>
    </source>
</evidence>
<accession>A0A1U8K1X0</accession>
<dbReference type="RefSeq" id="XP_016694564.1">
    <property type="nucleotide sequence ID" value="XM_016839075.1"/>
</dbReference>
<evidence type="ECO:0008006" key="3">
    <source>
        <dbReference type="Google" id="ProtNLM"/>
    </source>
</evidence>
<keyword evidence="1" id="KW-1185">Reference proteome</keyword>
<proteinExistence type="predicted"/>
<dbReference type="AlphaFoldDB" id="A0A1U8K1X0"/>
<sequence length="186" mass="22068">MSHNEKPAKFTGENFKTWQQKMLFYLTMLNMVKLLKDDPPIFKNDEEDAITAFNIVEAWNNFNFLCYNYILNSLSNELYEVYNIKKTTKELWESLNHKYKIEDVGAKKFLVAKFLNFVMVDSKVIVNQVQKFQLIIHGILTEGMDISESFQVVNIIEKLPPAWNDFKNYLKHKRKEMTVEDLIVRL</sequence>
<protein>
    <recommendedName>
        <fullName evidence="3">UBN2 domain-containing protein</fullName>
    </recommendedName>
</protein>
<dbReference type="PaxDb" id="3635-A0A1U8K1X0"/>
<name>A0A1U8K1X0_GOSHI</name>
<organism evidence="1 2">
    <name type="scientific">Gossypium hirsutum</name>
    <name type="common">Upland cotton</name>
    <name type="synonym">Gossypium mexicanum</name>
    <dbReference type="NCBI Taxonomy" id="3635"/>
    <lineage>
        <taxon>Eukaryota</taxon>
        <taxon>Viridiplantae</taxon>
        <taxon>Streptophyta</taxon>
        <taxon>Embryophyta</taxon>
        <taxon>Tracheophyta</taxon>
        <taxon>Spermatophyta</taxon>
        <taxon>Magnoliopsida</taxon>
        <taxon>eudicotyledons</taxon>
        <taxon>Gunneridae</taxon>
        <taxon>Pentapetalae</taxon>
        <taxon>rosids</taxon>
        <taxon>malvids</taxon>
        <taxon>Malvales</taxon>
        <taxon>Malvaceae</taxon>
        <taxon>Malvoideae</taxon>
        <taxon>Gossypium</taxon>
    </lineage>
</organism>
<dbReference type="Pfam" id="PF14223">
    <property type="entry name" value="Retrotran_gag_2"/>
    <property type="match status" value="1"/>
</dbReference>
<dbReference type="PANTHER" id="PTHR47592">
    <property type="entry name" value="PBF68 PROTEIN"/>
    <property type="match status" value="1"/>
</dbReference>
<reference evidence="2" key="2">
    <citation type="submission" date="2025-08" db="UniProtKB">
        <authorList>
            <consortium name="RefSeq"/>
        </authorList>
    </citation>
    <scope>IDENTIFICATION</scope>
</reference>
<dbReference type="KEGG" id="ghi:107911194"/>